<dbReference type="Pfam" id="PF22936">
    <property type="entry name" value="Pol_BBD"/>
    <property type="match status" value="1"/>
</dbReference>
<feature type="compositionally biased region" description="Polar residues" evidence="2">
    <location>
        <begin position="288"/>
        <end position="299"/>
    </location>
</feature>
<feature type="non-terminal residue" evidence="4">
    <location>
        <position position="892"/>
    </location>
</feature>
<dbReference type="Gene3D" id="3.30.420.10">
    <property type="entry name" value="Ribonuclease H-like superfamily/Ribonuclease H"/>
    <property type="match status" value="1"/>
</dbReference>
<dbReference type="PANTHER" id="PTHR42648:SF26">
    <property type="entry name" value="INTEGRASE CATALYTIC DOMAIN-CONTAINING PROTEIN"/>
    <property type="match status" value="1"/>
</dbReference>
<feature type="domain" description="Integrase catalytic" evidence="3">
    <location>
        <begin position="575"/>
        <end position="740"/>
    </location>
</feature>
<gene>
    <name evidence="4" type="ORF">A2U01_0001878</name>
</gene>
<dbReference type="Proteomes" id="UP000265520">
    <property type="component" value="Unassembled WGS sequence"/>
</dbReference>
<dbReference type="InterPro" id="IPR012337">
    <property type="entry name" value="RNaseH-like_sf"/>
</dbReference>
<comment type="caution">
    <text evidence="4">The sequence shown here is derived from an EMBL/GenBank/DDBJ whole genome shotgun (WGS) entry which is preliminary data.</text>
</comment>
<dbReference type="SUPFAM" id="SSF53098">
    <property type="entry name" value="Ribonuclease H-like"/>
    <property type="match status" value="1"/>
</dbReference>
<dbReference type="InterPro" id="IPR039537">
    <property type="entry name" value="Retrotran_Ty1/copia-like"/>
</dbReference>
<evidence type="ECO:0000313" key="5">
    <source>
        <dbReference type="Proteomes" id="UP000265520"/>
    </source>
</evidence>
<evidence type="ECO:0000256" key="1">
    <source>
        <dbReference type="ARBA" id="ARBA00022670"/>
    </source>
</evidence>
<dbReference type="InterPro" id="IPR001584">
    <property type="entry name" value="Integrase_cat-core"/>
</dbReference>
<evidence type="ECO:0000313" key="4">
    <source>
        <dbReference type="EMBL" id="MCH81099.1"/>
    </source>
</evidence>
<keyword evidence="5" id="KW-1185">Reference proteome</keyword>
<feature type="compositionally biased region" description="Low complexity" evidence="2">
    <location>
        <begin position="868"/>
        <end position="886"/>
    </location>
</feature>
<dbReference type="InterPro" id="IPR025724">
    <property type="entry name" value="GAG-pre-integrase_dom"/>
</dbReference>
<dbReference type="EMBL" id="LXQA010001880">
    <property type="protein sequence ID" value="MCH81099.1"/>
    <property type="molecule type" value="Genomic_DNA"/>
</dbReference>
<sequence length="892" mass="100156">MEDLHSIAGSDPETSNFRLTLPQTSKESAKSGLTHSLTIKLDEKNYLLWNQQVNGVITAHDLHRFIVNPQIPIQFASIEDRIAEKSSEEYKQWLFKDQTLFTWLLSTLSDSVLPRVLGCKHAFQVWDQIHKYFNSVLKARSRQLRSELKNTKKASRSIGEYLLRIKSIVNSLIAVGDTVSDRDQVDAILEGLPEDFNSFIMMVYSRFDSPTVEDVEALLLLQEAQFDKFRQELASPSVSAHIALTDSKMSENSVDQESQEVGTEHYVASRGKGRGRGRGKGRGRGRGSNPSGNQGIQCQICSKPNHDAAICWYRYHPSPSVSNAPRGHPAAQPRPQNFNHHMRPSAHLALPYYPGAPSEASWYPDSGASHHLTYDPYNLAQSSPYFGHDQVMMGNGQGVSIHSLGQSSFHSPSDPSVKLELKDLLHVPSISKNLLSVSKFAQDNNVIFEFHPYKCFVKSQASRQILLEGHVGADGLYQFKPFKFLPKTDGVSNSPSSNFSVVNSSISCNNAVYNVPSASEFHKWHLRLGHVHSSAITTVLNLCNVSVSNKFSNESCSFCCIGKSHKLYAPLSHTVYTKPFEVIHTDLWGPAPFDSYYGYRYYITFVDTYTKYTWIYFLKQKSDALQAFKQFLALVQNQFSHSIKALQSDWGGEFRPFTTLLQELGIIHRLVCPHTSHQNGTVERKHRQIVDMGLTMLSHASLPLKFWDHSFTQAVYIINRVPSSSLPQFKSPYHALFKSHPDFSLFKVFGCLCFPHLRPYNTHKFQYKSSPCVYLGVSPQHKGHKCLDANGRIYISKDVIFHELKFPYVSMFPSASSSHSNSLSLSTMLLEPFVSGNQSNQSPLPCPQAQSESLQQSPTSSPQAQLEPPTLSSPHSPQTHSQQAPPEHTTTP</sequence>
<dbReference type="InterPro" id="IPR054722">
    <property type="entry name" value="PolX-like_BBD"/>
</dbReference>
<name>A0A392M1I3_9FABA</name>
<reference evidence="4 5" key="1">
    <citation type="journal article" date="2018" name="Front. Plant Sci.">
        <title>Red Clover (Trifolium pratense) and Zigzag Clover (T. medium) - A Picture of Genomic Similarities and Differences.</title>
        <authorList>
            <person name="Dluhosova J."/>
            <person name="Istvanek J."/>
            <person name="Nedelnik J."/>
            <person name="Repkova J."/>
        </authorList>
    </citation>
    <scope>NUCLEOTIDE SEQUENCE [LARGE SCALE GENOMIC DNA]</scope>
    <source>
        <strain evidence="5">cv. 10/8</strain>
        <tissue evidence="4">Leaf</tissue>
    </source>
</reference>
<dbReference type="InterPro" id="IPR036397">
    <property type="entry name" value="RNaseH_sf"/>
</dbReference>
<dbReference type="Pfam" id="PF00665">
    <property type="entry name" value="rve"/>
    <property type="match status" value="1"/>
</dbReference>
<proteinExistence type="predicted"/>
<dbReference type="PANTHER" id="PTHR42648">
    <property type="entry name" value="TRANSPOSASE, PUTATIVE-RELATED"/>
    <property type="match status" value="1"/>
</dbReference>
<accession>A0A392M1I3</accession>
<dbReference type="Pfam" id="PF25597">
    <property type="entry name" value="SH3_retrovirus"/>
    <property type="match status" value="1"/>
</dbReference>
<feature type="region of interest" description="Disordered" evidence="2">
    <location>
        <begin position="249"/>
        <end position="299"/>
    </location>
</feature>
<dbReference type="GO" id="GO:0006508">
    <property type="term" value="P:proteolysis"/>
    <property type="evidence" value="ECO:0007669"/>
    <property type="project" value="UniProtKB-KW"/>
</dbReference>
<feature type="region of interest" description="Disordered" evidence="2">
    <location>
        <begin position="836"/>
        <end position="892"/>
    </location>
</feature>
<feature type="compositionally biased region" description="Polar residues" evidence="2">
    <location>
        <begin position="836"/>
        <end position="864"/>
    </location>
</feature>
<dbReference type="InterPro" id="IPR057670">
    <property type="entry name" value="SH3_retrovirus"/>
</dbReference>
<feature type="compositionally biased region" description="Basic residues" evidence="2">
    <location>
        <begin position="271"/>
        <end position="285"/>
    </location>
</feature>
<organism evidence="4 5">
    <name type="scientific">Trifolium medium</name>
    <dbReference type="NCBI Taxonomy" id="97028"/>
    <lineage>
        <taxon>Eukaryota</taxon>
        <taxon>Viridiplantae</taxon>
        <taxon>Streptophyta</taxon>
        <taxon>Embryophyta</taxon>
        <taxon>Tracheophyta</taxon>
        <taxon>Spermatophyta</taxon>
        <taxon>Magnoliopsida</taxon>
        <taxon>eudicotyledons</taxon>
        <taxon>Gunneridae</taxon>
        <taxon>Pentapetalae</taxon>
        <taxon>rosids</taxon>
        <taxon>fabids</taxon>
        <taxon>Fabales</taxon>
        <taxon>Fabaceae</taxon>
        <taxon>Papilionoideae</taxon>
        <taxon>50 kb inversion clade</taxon>
        <taxon>NPAAA clade</taxon>
        <taxon>Hologalegina</taxon>
        <taxon>IRL clade</taxon>
        <taxon>Trifolieae</taxon>
        <taxon>Trifolium</taxon>
    </lineage>
</organism>
<feature type="compositionally biased region" description="Polar residues" evidence="2">
    <location>
        <begin position="250"/>
        <end position="261"/>
    </location>
</feature>
<dbReference type="Pfam" id="PF13976">
    <property type="entry name" value="gag_pre-integrs"/>
    <property type="match status" value="1"/>
</dbReference>
<protein>
    <submittedName>
        <fullName evidence="4">Retrovirus-related Pol polyprotein from transposon TNT 1-94</fullName>
    </submittedName>
</protein>
<keyword evidence="1" id="KW-0645">Protease</keyword>
<dbReference type="GO" id="GO:0008233">
    <property type="term" value="F:peptidase activity"/>
    <property type="evidence" value="ECO:0007669"/>
    <property type="project" value="UniProtKB-KW"/>
</dbReference>
<dbReference type="GO" id="GO:0015074">
    <property type="term" value="P:DNA integration"/>
    <property type="evidence" value="ECO:0007669"/>
    <property type="project" value="InterPro"/>
</dbReference>
<dbReference type="GO" id="GO:0003676">
    <property type="term" value="F:nucleic acid binding"/>
    <property type="evidence" value="ECO:0007669"/>
    <property type="project" value="InterPro"/>
</dbReference>
<keyword evidence="1" id="KW-0378">Hydrolase</keyword>
<dbReference type="Pfam" id="PF14223">
    <property type="entry name" value="Retrotran_gag_2"/>
    <property type="match status" value="1"/>
</dbReference>
<evidence type="ECO:0000259" key="3">
    <source>
        <dbReference type="PROSITE" id="PS50994"/>
    </source>
</evidence>
<evidence type="ECO:0000256" key="2">
    <source>
        <dbReference type="SAM" id="MobiDB-lite"/>
    </source>
</evidence>
<dbReference type="AlphaFoldDB" id="A0A392M1I3"/>
<dbReference type="PROSITE" id="PS50994">
    <property type="entry name" value="INTEGRASE"/>
    <property type="match status" value="1"/>
</dbReference>